<evidence type="ECO:0000313" key="3">
    <source>
        <dbReference type="Proteomes" id="UP001056035"/>
    </source>
</evidence>
<evidence type="ECO:0000259" key="1">
    <source>
        <dbReference type="Pfam" id="PF03364"/>
    </source>
</evidence>
<organism evidence="2 3">
    <name type="scientific">Paraconexibacter antarcticus</name>
    <dbReference type="NCBI Taxonomy" id="2949664"/>
    <lineage>
        <taxon>Bacteria</taxon>
        <taxon>Bacillati</taxon>
        <taxon>Actinomycetota</taxon>
        <taxon>Thermoleophilia</taxon>
        <taxon>Solirubrobacterales</taxon>
        <taxon>Paraconexibacteraceae</taxon>
        <taxon>Paraconexibacter</taxon>
    </lineage>
</organism>
<dbReference type="InterPro" id="IPR005031">
    <property type="entry name" value="COQ10_START"/>
</dbReference>
<evidence type="ECO:0000313" key="2">
    <source>
        <dbReference type="EMBL" id="UTI64240.1"/>
    </source>
</evidence>
<dbReference type="SUPFAM" id="SSF55961">
    <property type="entry name" value="Bet v1-like"/>
    <property type="match status" value="1"/>
</dbReference>
<protein>
    <submittedName>
        <fullName evidence="2">SRPBCC family protein</fullName>
    </submittedName>
</protein>
<gene>
    <name evidence="2" type="ORF">NBH00_23235</name>
</gene>
<name>A0ABY5DS22_9ACTN</name>
<dbReference type="RefSeq" id="WP_254570951.1">
    <property type="nucleotide sequence ID" value="NZ_CP098502.1"/>
</dbReference>
<dbReference type="EMBL" id="CP098502">
    <property type="protein sequence ID" value="UTI64240.1"/>
    <property type="molecule type" value="Genomic_DNA"/>
</dbReference>
<dbReference type="Pfam" id="PF03364">
    <property type="entry name" value="Polyketide_cyc"/>
    <property type="match status" value="1"/>
</dbReference>
<dbReference type="Proteomes" id="UP001056035">
    <property type="component" value="Chromosome"/>
</dbReference>
<sequence>MGKLGGTASAIVDAPIDAVYALLEDVAIAPEWQAGLDEMTVLERDAQGRPSLCDTASDAKVRVIRTRVRFSYEPGRAVRWEQVRGDPKSLKGAWELEDAGDGRTRVTYLLDGDPGRVLGLLVRGPVEDRLREKMVDPRPAEVAAALAKRG</sequence>
<accession>A0ABY5DS22</accession>
<proteinExistence type="predicted"/>
<dbReference type="Gene3D" id="3.30.530.20">
    <property type="match status" value="1"/>
</dbReference>
<dbReference type="InterPro" id="IPR023393">
    <property type="entry name" value="START-like_dom_sf"/>
</dbReference>
<keyword evidence="3" id="KW-1185">Reference proteome</keyword>
<feature type="domain" description="Coenzyme Q-binding protein COQ10 START" evidence="1">
    <location>
        <begin position="12"/>
        <end position="136"/>
    </location>
</feature>
<reference evidence="2 3" key="1">
    <citation type="submission" date="2022-06" db="EMBL/GenBank/DDBJ databases">
        <title>Paraconexibacter antarcticus.</title>
        <authorList>
            <person name="Kim C.S."/>
        </authorList>
    </citation>
    <scope>NUCLEOTIDE SEQUENCE [LARGE SCALE GENOMIC DNA]</scope>
    <source>
        <strain evidence="2 3">02-257</strain>
    </source>
</reference>